<dbReference type="GO" id="GO:0016757">
    <property type="term" value="F:glycosyltransferase activity"/>
    <property type="evidence" value="ECO:0007669"/>
    <property type="project" value="InterPro"/>
</dbReference>
<proteinExistence type="predicted"/>
<dbReference type="PATRIC" id="fig|1618367.3.peg.560"/>
<sequence length="375" mass="42356">MKSFLDEKVALVYDRVNKWGGAERVLLALHEMFPNAPLYTAVYDQNRAPWAKVFPQVIPTFLQKFPLAKSNHELYPWLTPMAFESLNFDNYDLVISVTSADAKGIITKPGTFHLCYCLTPTRYLWSHEDFYKSQTSSFFHPLFNYLKSWDLIASRRPDAYLAISKTVQSRISSFYSQTSSVVYPPVDVDIYSQPAPAPNLKDFFLYVGRLVAYKQAGILVEIFNDLKLPLAIIGTGALEPKLKASAASNIHFLGQVTETELTAHYQHAQAVIFMHEEDFGLVPVEAHAAGTPVIGLNRGGTTETVIHGQTGLLLNSVSELKNAILNFDPTRFDREFIKSHAQKFAKDRFKGEFQRALVRSYSGWRRRHPSLAPVS</sequence>
<protein>
    <submittedName>
        <fullName evidence="2">Glycosyl transferase group 1</fullName>
    </submittedName>
</protein>
<dbReference type="EMBL" id="LCOT01000026">
    <property type="protein sequence ID" value="KKU83181.1"/>
    <property type="molecule type" value="Genomic_DNA"/>
</dbReference>
<accession>A0A0G1TMZ9</accession>
<feature type="domain" description="Glycosyl transferase family 1" evidence="1">
    <location>
        <begin position="193"/>
        <end position="318"/>
    </location>
</feature>
<gene>
    <name evidence="2" type="ORF">UY11_C0026G0003</name>
</gene>
<dbReference type="AlphaFoldDB" id="A0A0G1TMZ9"/>
<dbReference type="Pfam" id="PF00534">
    <property type="entry name" value="Glycos_transf_1"/>
    <property type="match status" value="1"/>
</dbReference>
<organism evidence="2 3">
    <name type="scientific">Candidatus Amesbacteria bacterium GW2011_GWC2_47_8</name>
    <dbReference type="NCBI Taxonomy" id="1618367"/>
    <lineage>
        <taxon>Bacteria</taxon>
        <taxon>Candidatus Amesiibacteriota</taxon>
    </lineage>
</organism>
<dbReference type="InterPro" id="IPR050194">
    <property type="entry name" value="Glycosyltransferase_grp1"/>
</dbReference>
<dbReference type="Proteomes" id="UP000034265">
    <property type="component" value="Unassembled WGS sequence"/>
</dbReference>
<dbReference type="PANTHER" id="PTHR45947:SF3">
    <property type="entry name" value="SULFOQUINOVOSYL TRANSFERASE SQD2"/>
    <property type="match status" value="1"/>
</dbReference>
<reference evidence="2 3" key="1">
    <citation type="journal article" date="2015" name="Nature">
        <title>rRNA introns, odd ribosomes, and small enigmatic genomes across a large radiation of phyla.</title>
        <authorList>
            <person name="Brown C.T."/>
            <person name="Hug L.A."/>
            <person name="Thomas B.C."/>
            <person name="Sharon I."/>
            <person name="Castelle C.J."/>
            <person name="Singh A."/>
            <person name="Wilkins M.J."/>
            <person name="Williams K.H."/>
            <person name="Banfield J.F."/>
        </authorList>
    </citation>
    <scope>NUCLEOTIDE SEQUENCE [LARGE SCALE GENOMIC DNA]</scope>
</reference>
<evidence type="ECO:0000313" key="2">
    <source>
        <dbReference type="EMBL" id="KKU83181.1"/>
    </source>
</evidence>
<name>A0A0G1TMZ9_9BACT</name>
<keyword evidence="2" id="KW-0808">Transferase</keyword>
<dbReference type="InterPro" id="IPR001296">
    <property type="entry name" value="Glyco_trans_1"/>
</dbReference>
<evidence type="ECO:0000259" key="1">
    <source>
        <dbReference type="Pfam" id="PF00534"/>
    </source>
</evidence>
<comment type="caution">
    <text evidence="2">The sequence shown here is derived from an EMBL/GenBank/DDBJ whole genome shotgun (WGS) entry which is preliminary data.</text>
</comment>
<dbReference type="PANTHER" id="PTHR45947">
    <property type="entry name" value="SULFOQUINOVOSYL TRANSFERASE SQD2"/>
    <property type="match status" value="1"/>
</dbReference>
<dbReference type="SUPFAM" id="SSF53756">
    <property type="entry name" value="UDP-Glycosyltransferase/glycogen phosphorylase"/>
    <property type="match status" value="1"/>
</dbReference>
<dbReference type="Gene3D" id="3.40.50.2000">
    <property type="entry name" value="Glycogen Phosphorylase B"/>
    <property type="match status" value="2"/>
</dbReference>
<evidence type="ECO:0000313" key="3">
    <source>
        <dbReference type="Proteomes" id="UP000034265"/>
    </source>
</evidence>